<keyword evidence="2" id="KW-1185">Reference proteome</keyword>
<evidence type="ECO:0000313" key="2">
    <source>
        <dbReference type="Proteomes" id="UP001266305"/>
    </source>
</evidence>
<name>A0ABQ9WIY7_SAGOE</name>
<dbReference type="Proteomes" id="UP001266305">
    <property type="component" value="Unassembled WGS sequence"/>
</dbReference>
<gene>
    <name evidence="1" type="ORF">P7K49_003009</name>
</gene>
<dbReference type="EMBL" id="JASSZA010000001">
    <property type="protein sequence ID" value="KAK2121623.1"/>
    <property type="molecule type" value="Genomic_DNA"/>
</dbReference>
<sequence length="188" mass="20379">MNHVSFEPPLSHEVMTQPPLTALRFQCCGSANISGWSGAPCRSGGGDCLAILERWDLQKHQVRKVTVVLGAGTRVGGLQSPRTPIKPLQQHFRFQTGWLPSGSPDLSPALDRQSICPLTFLDRSQGLAGGYRDDWRSIQGCGEGLTPTQQVPEGRRLDLWKVLVSAPSGPQDGFAEMLSADSPRCMGN</sequence>
<comment type="caution">
    <text evidence="1">The sequence shown here is derived from an EMBL/GenBank/DDBJ whole genome shotgun (WGS) entry which is preliminary data.</text>
</comment>
<accession>A0ABQ9WIY7</accession>
<proteinExistence type="predicted"/>
<evidence type="ECO:0000313" key="1">
    <source>
        <dbReference type="EMBL" id="KAK2121623.1"/>
    </source>
</evidence>
<protein>
    <submittedName>
        <fullName evidence="1">Uncharacterized protein</fullName>
    </submittedName>
</protein>
<organism evidence="1 2">
    <name type="scientific">Saguinus oedipus</name>
    <name type="common">Cotton-top tamarin</name>
    <name type="synonym">Oedipomidas oedipus</name>
    <dbReference type="NCBI Taxonomy" id="9490"/>
    <lineage>
        <taxon>Eukaryota</taxon>
        <taxon>Metazoa</taxon>
        <taxon>Chordata</taxon>
        <taxon>Craniata</taxon>
        <taxon>Vertebrata</taxon>
        <taxon>Euteleostomi</taxon>
        <taxon>Mammalia</taxon>
        <taxon>Eutheria</taxon>
        <taxon>Euarchontoglires</taxon>
        <taxon>Primates</taxon>
        <taxon>Haplorrhini</taxon>
        <taxon>Platyrrhini</taxon>
        <taxon>Cebidae</taxon>
        <taxon>Callitrichinae</taxon>
        <taxon>Saguinus</taxon>
    </lineage>
</organism>
<reference evidence="1 2" key="1">
    <citation type="submission" date="2023-05" db="EMBL/GenBank/DDBJ databases">
        <title>B98-5 Cell Line De Novo Hybrid Assembly: An Optical Mapping Approach.</title>
        <authorList>
            <person name="Kananen K."/>
            <person name="Auerbach J.A."/>
            <person name="Kautto E."/>
            <person name="Blachly J.S."/>
        </authorList>
    </citation>
    <scope>NUCLEOTIDE SEQUENCE [LARGE SCALE GENOMIC DNA]</scope>
    <source>
        <strain evidence="1">B95-8</strain>
        <tissue evidence="1">Cell line</tissue>
    </source>
</reference>